<dbReference type="GO" id="GO:0006629">
    <property type="term" value="P:lipid metabolic process"/>
    <property type="evidence" value="ECO:0007669"/>
    <property type="project" value="InterPro"/>
</dbReference>
<dbReference type="AlphaFoldDB" id="A0A6B3NMU8"/>
<gene>
    <name evidence="2" type="ORF">F6J89_25440</name>
</gene>
<name>A0A6B3NMU8_9CYAN</name>
<dbReference type="GO" id="GO:0008081">
    <property type="term" value="F:phosphoric diester hydrolase activity"/>
    <property type="evidence" value="ECO:0007669"/>
    <property type="project" value="InterPro"/>
</dbReference>
<dbReference type="InterPro" id="IPR017946">
    <property type="entry name" value="PLC-like_Pdiesterase_TIM-brl"/>
</dbReference>
<protein>
    <submittedName>
        <fullName evidence="2">Glycerophosphodiester phosphodiesterase</fullName>
    </submittedName>
</protein>
<sequence length="239" mass="26998">MKIDITAHRGSSDAAPENTMSAINLALQEQADYAEIDIQQTKDSSLVLLHDSNLKRVTGIERNIWELSDNEVDKLDVGSWFSSKFAGEKLPYLEEVIDAVKGKIKLNIELKLNGHEQNLAEHVAELIQQQEFTEQCIVTSFDYHTLVQVKNINAQVTTGLIFARPIENIANFKVDLYSVEQMVATVDFINTAHAIGRNVHVWTVNEIAEMEKFISRGIDNIITNRPKTLQVLLQKQLAR</sequence>
<evidence type="ECO:0000259" key="1">
    <source>
        <dbReference type="PROSITE" id="PS51704"/>
    </source>
</evidence>
<evidence type="ECO:0000313" key="2">
    <source>
        <dbReference type="EMBL" id="NER30871.1"/>
    </source>
</evidence>
<reference evidence="2" key="1">
    <citation type="submission" date="2019-11" db="EMBL/GenBank/DDBJ databases">
        <title>Genomic insights into an expanded diversity of filamentous marine cyanobacteria reveals the extraordinary biosynthetic potential of Moorea and Okeania.</title>
        <authorList>
            <person name="Ferreira Leao T."/>
            <person name="Wang M."/>
            <person name="Moss N."/>
            <person name="Da Silva R."/>
            <person name="Sanders J."/>
            <person name="Nurk S."/>
            <person name="Gurevich A."/>
            <person name="Humphrey G."/>
            <person name="Reher R."/>
            <person name="Zhu Q."/>
            <person name="Belda-Ferre P."/>
            <person name="Glukhov E."/>
            <person name="Rex R."/>
            <person name="Dorrestein P.C."/>
            <person name="Knight R."/>
            <person name="Pevzner P."/>
            <person name="Gerwick W.H."/>
            <person name="Gerwick L."/>
        </authorList>
    </citation>
    <scope>NUCLEOTIDE SEQUENCE</scope>
    <source>
        <strain evidence="2">SIO1C4</strain>
    </source>
</reference>
<dbReference type="InterPro" id="IPR030395">
    <property type="entry name" value="GP_PDE_dom"/>
</dbReference>
<accession>A0A6B3NMU8</accession>
<dbReference type="Pfam" id="PF03009">
    <property type="entry name" value="GDPD"/>
    <property type="match status" value="1"/>
</dbReference>
<proteinExistence type="predicted"/>
<feature type="domain" description="GP-PDE" evidence="1">
    <location>
        <begin position="3"/>
        <end position="233"/>
    </location>
</feature>
<dbReference type="PANTHER" id="PTHR46211">
    <property type="entry name" value="GLYCEROPHOSPHORYL DIESTER PHOSPHODIESTERASE"/>
    <property type="match status" value="1"/>
</dbReference>
<dbReference type="Gene3D" id="3.20.20.190">
    <property type="entry name" value="Phosphatidylinositol (PI) phosphodiesterase"/>
    <property type="match status" value="1"/>
</dbReference>
<dbReference type="EMBL" id="JAAHFQ010000662">
    <property type="protein sequence ID" value="NER30871.1"/>
    <property type="molecule type" value="Genomic_DNA"/>
</dbReference>
<organism evidence="2">
    <name type="scientific">Symploca sp. SIO1C4</name>
    <dbReference type="NCBI Taxonomy" id="2607765"/>
    <lineage>
        <taxon>Bacteria</taxon>
        <taxon>Bacillati</taxon>
        <taxon>Cyanobacteriota</taxon>
        <taxon>Cyanophyceae</taxon>
        <taxon>Coleofasciculales</taxon>
        <taxon>Coleofasciculaceae</taxon>
        <taxon>Symploca</taxon>
    </lineage>
</organism>
<dbReference type="SUPFAM" id="SSF51695">
    <property type="entry name" value="PLC-like phosphodiesterases"/>
    <property type="match status" value="1"/>
</dbReference>
<dbReference type="PROSITE" id="PS51704">
    <property type="entry name" value="GP_PDE"/>
    <property type="match status" value="1"/>
</dbReference>
<dbReference type="PANTHER" id="PTHR46211:SF8">
    <property type="entry name" value="PHOSPHODIESTERASE"/>
    <property type="match status" value="1"/>
</dbReference>
<comment type="caution">
    <text evidence="2">The sequence shown here is derived from an EMBL/GenBank/DDBJ whole genome shotgun (WGS) entry which is preliminary data.</text>
</comment>